<organism evidence="2 3">
    <name type="scientific">Clostridium niameyense</name>
    <dbReference type="NCBI Taxonomy" id="1622073"/>
    <lineage>
        <taxon>Bacteria</taxon>
        <taxon>Bacillati</taxon>
        <taxon>Bacillota</taxon>
        <taxon>Clostridia</taxon>
        <taxon>Eubacteriales</taxon>
        <taxon>Clostridiaceae</taxon>
        <taxon>Clostridium</taxon>
    </lineage>
</organism>
<keyword evidence="3" id="KW-1185">Reference proteome</keyword>
<feature type="transmembrane region" description="Helical" evidence="1">
    <location>
        <begin position="190"/>
        <end position="215"/>
    </location>
</feature>
<feature type="transmembrane region" description="Helical" evidence="1">
    <location>
        <begin position="122"/>
        <end position="140"/>
    </location>
</feature>
<evidence type="ECO:0000313" key="3">
    <source>
        <dbReference type="Proteomes" id="UP000473885"/>
    </source>
</evidence>
<dbReference type="PANTHER" id="PTHR41309:SF2">
    <property type="entry name" value="MEMBRANE PROTEIN"/>
    <property type="match status" value="1"/>
</dbReference>
<protein>
    <submittedName>
        <fullName evidence="2">ABC-2 transporter permease</fullName>
    </submittedName>
</protein>
<dbReference type="InterPro" id="IPR025699">
    <property type="entry name" value="ABC2_memb-like"/>
</dbReference>
<keyword evidence="1" id="KW-0812">Transmembrane</keyword>
<proteinExistence type="predicted"/>
<feature type="transmembrane region" description="Helical" evidence="1">
    <location>
        <begin position="16"/>
        <end position="35"/>
    </location>
</feature>
<gene>
    <name evidence="2" type="ORF">FDF74_07250</name>
</gene>
<dbReference type="Proteomes" id="UP000473885">
    <property type="component" value="Unassembled WGS sequence"/>
</dbReference>
<comment type="caution">
    <text evidence="2">The sequence shown here is derived from an EMBL/GenBank/DDBJ whole genome shotgun (WGS) entry which is preliminary data.</text>
</comment>
<keyword evidence="1" id="KW-1133">Transmembrane helix</keyword>
<name>A0A6M0RB74_9CLOT</name>
<reference evidence="2 3" key="1">
    <citation type="submission" date="2019-04" db="EMBL/GenBank/DDBJ databases">
        <title>Genome sequencing of Clostridium botulinum Groups I-IV and Clostridium butyricum.</title>
        <authorList>
            <person name="Brunt J."/>
            <person name="Van Vliet A.H.M."/>
            <person name="Stringer S.C."/>
            <person name="Carter A.T."/>
            <person name="Peck M.W."/>
        </authorList>
    </citation>
    <scope>NUCLEOTIDE SEQUENCE [LARGE SCALE GENOMIC DNA]</scope>
    <source>
        <strain evidence="2 3">IFR 18/094</strain>
    </source>
</reference>
<evidence type="ECO:0000313" key="2">
    <source>
        <dbReference type="EMBL" id="NEZ47007.1"/>
    </source>
</evidence>
<keyword evidence="1" id="KW-0472">Membrane</keyword>
<evidence type="ECO:0000256" key="1">
    <source>
        <dbReference type="SAM" id="Phobius"/>
    </source>
</evidence>
<dbReference type="RefSeq" id="WP_163249148.1">
    <property type="nucleotide sequence ID" value="NZ_SXDP01000004.1"/>
</dbReference>
<accession>A0A6M0RB74</accession>
<feature type="transmembrane region" description="Helical" evidence="1">
    <location>
        <begin position="152"/>
        <end position="170"/>
    </location>
</feature>
<dbReference type="EMBL" id="SXDP01000004">
    <property type="protein sequence ID" value="NEZ47007.1"/>
    <property type="molecule type" value="Genomic_DNA"/>
</dbReference>
<dbReference type="PANTHER" id="PTHR41309">
    <property type="entry name" value="MEMBRANE PROTEIN-RELATED"/>
    <property type="match status" value="1"/>
</dbReference>
<sequence length="219" mass="25735">MFSLIMKDLRILKKSMLYVVPIFLVINFIIYKVTLGDYNNVYAYLYSVIFMSYFCFVSMETYKNKWETMIINSFPISRKHIILLKYITLIIYNLFFSVLAVLETILLKLLSIDGGTIADFRILLMSLLISFIYFSIYIPFSTKNLEKTNKVNVIMYILMILLPQIMDKIPKTIIGKNIISFIIKIDNVNGILFFIAIITILIYIISYFISVKIYINKDF</sequence>
<dbReference type="AlphaFoldDB" id="A0A6M0RB74"/>
<feature type="transmembrane region" description="Helical" evidence="1">
    <location>
        <begin position="83"/>
        <end position="102"/>
    </location>
</feature>
<dbReference type="Pfam" id="PF13346">
    <property type="entry name" value="ABC2_membrane_5"/>
    <property type="match status" value="1"/>
</dbReference>
<feature type="transmembrane region" description="Helical" evidence="1">
    <location>
        <begin position="41"/>
        <end position="62"/>
    </location>
</feature>